<dbReference type="PATRIC" id="fig|47311.3.peg.237"/>
<dbReference type="InterPro" id="IPR008964">
    <property type="entry name" value="Invasin/intimin_cell_adhesion"/>
</dbReference>
<dbReference type="SUPFAM" id="SSF49373">
    <property type="entry name" value="Invasin/intimin cell-adhesion fragments"/>
    <property type="match status" value="1"/>
</dbReference>
<dbReference type="Gene3D" id="2.60.40.10">
    <property type="entry name" value="Immunoglobulins"/>
    <property type="match status" value="1"/>
</dbReference>
<proteinExistence type="inferred from homology"/>
<dbReference type="InterPro" id="IPR032109">
    <property type="entry name" value="Big_3_5"/>
</dbReference>
<comment type="caution">
    <text evidence="4">The sequence shown here is derived from an EMBL/GenBank/DDBJ whole genome shotgun (WGS) entry which is preliminary data.</text>
</comment>
<dbReference type="EMBL" id="LWMW01000033">
    <property type="protein sequence ID" value="KZX17545.1"/>
    <property type="molecule type" value="Genomic_DNA"/>
</dbReference>
<protein>
    <submittedName>
        <fullName evidence="4">Bacterial Ig-like domain protein</fullName>
    </submittedName>
</protein>
<dbReference type="InterPro" id="IPR003344">
    <property type="entry name" value="Big_1_dom"/>
</dbReference>
<sequence>MNYTTTQKGNITVTVSLNGHDNFTDFTNSTHFIVNKRNANLVLGSSPTVVGEAVDLIATLTDMNGNPLAGRNVTFFVNGKNVGEAVTDINGIARLSYTPSKAGKFTISAAFMGDSDYLNSTSEDNLTVSVVPEPTPTPTPTPTPDPNDNPVDTSNVSATMKKTGIPIIAIILVLLTTRNRH</sequence>
<evidence type="ECO:0000313" key="4">
    <source>
        <dbReference type="EMBL" id="KZX17545.1"/>
    </source>
</evidence>
<organism evidence="4 5">
    <name type="scientific">Methanobrevibacter cuticularis</name>
    <dbReference type="NCBI Taxonomy" id="47311"/>
    <lineage>
        <taxon>Archaea</taxon>
        <taxon>Methanobacteriati</taxon>
        <taxon>Methanobacteriota</taxon>
        <taxon>Methanomada group</taxon>
        <taxon>Methanobacteria</taxon>
        <taxon>Methanobacteriales</taxon>
        <taxon>Methanobacteriaceae</taxon>
        <taxon>Methanobrevibacter</taxon>
    </lineage>
</organism>
<dbReference type="SMART" id="SM00634">
    <property type="entry name" value="BID_1"/>
    <property type="match status" value="1"/>
</dbReference>
<dbReference type="AlphaFoldDB" id="A0A166FCV1"/>
<dbReference type="Proteomes" id="UP000077275">
    <property type="component" value="Unassembled WGS sequence"/>
</dbReference>
<feature type="compositionally biased region" description="Pro residues" evidence="2">
    <location>
        <begin position="133"/>
        <end position="147"/>
    </location>
</feature>
<dbReference type="OrthoDB" id="71598at2157"/>
<evidence type="ECO:0000259" key="3">
    <source>
        <dbReference type="PROSITE" id="PS51127"/>
    </source>
</evidence>
<dbReference type="PROSITE" id="PS51127">
    <property type="entry name" value="BIG1"/>
    <property type="match status" value="1"/>
</dbReference>
<feature type="region of interest" description="Disordered" evidence="2">
    <location>
        <begin position="132"/>
        <end position="158"/>
    </location>
</feature>
<feature type="domain" description="Big-1" evidence="3">
    <location>
        <begin position="38"/>
        <end position="131"/>
    </location>
</feature>
<name>A0A166FCV1_9EURY</name>
<gene>
    <name evidence="4" type="ORF">MBCUT_02200</name>
</gene>
<evidence type="ECO:0000256" key="2">
    <source>
        <dbReference type="SAM" id="MobiDB-lite"/>
    </source>
</evidence>
<evidence type="ECO:0000256" key="1">
    <source>
        <dbReference type="ARBA" id="ARBA00010116"/>
    </source>
</evidence>
<evidence type="ECO:0000313" key="5">
    <source>
        <dbReference type="Proteomes" id="UP000077275"/>
    </source>
</evidence>
<comment type="similarity">
    <text evidence="1">Belongs to the intimin/invasin family.</text>
</comment>
<reference evidence="4 5" key="1">
    <citation type="submission" date="2016-04" db="EMBL/GenBank/DDBJ databases">
        <title>Genome sequence of Methanobrevibacter cuticularis DSM 11139.</title>
        <authorList>
            <person name="Poehlein A."/>
            <person name="Seedorf H."/>
            <person name="Daniel R."/>
        </authorList>
    </citation>
    <scope>NUCLEOTIDE SEQUENCE [LARGE SCALE GENOMIC DNA]</scope>
    <source>
        <strain evidence="4 5">DSM 11139</strain>
    </source>
</reference>
<dbReference type="InterPro" id="IPR013783">
    <property type="entry name" value="Ig-like_fold"/>
</dbReference>
<accession>A0A166FCV1</accession>
<dbReference type="RefSeq" id="WP_067257695.1">
    <property type="nucleotide sequence ID" value="NZ_LWMW01000033.1"/>
</dbReference>
<dbReference type="Pfam" id="PF16640">
    <property type="entry name" value="Big_3_5"/>
    <property type="match status" value="1"/>
</dbReference>
<keyword evidence="5" id="KW-1185">Reference proteome</keyword>